<dbReference type="GO" id="GO:0005524">
    <property type="term" value="F:ATP binding"/>
    <property type="evidence" value="ECO:0007669"/>
    <property type="project" value="UniProtKB-UniRule"/>
</dbReference>
<proteinExistence type="inferred from homology"/>
<protein>
    <recommendedName>
        <fullName evidence="9">Myosin motor domain-containing protein</fullName>
    </recommendedName>
</protein>
<gene>
    <name evidence="10" type="primary">myo16</name>
</gene>
<keyword evidence="2 8" id="KW-0547">Nucleotide-binding</keyword>
<dbReference type="InterPro" id="IPR036961">
    <property type="entry name" value="Kinesin_motor_dom_sf"/>
</dbReference>
<dbReference type="SUPFAM" id="SSF52540">
    <property type="entry name" value="P-loop containing nucleoside triphosphate hydrolases"/>
    <property type="match status" value="1"/>
</dbReference>
<dbReference type="InterPro" id="IPR027417">
    <property type="entry name" value="P-loop_NTPase"/>
</dbReference>
<reference evidence="10" key="2">
    <citation type="submission" date="2025-08" db="UniProtKB">
        <authorList>
            <consortium name="Ensembl"/>
        </authorList>
    </citation>
    <scope>IDENTIFICATION</scope>
</reference>
<dbReference type="Gene3D" id="3.40.850.10">
    <property type="entry name" value="Kinesin motor domain"/>
    <property type="match status" value="2"/>
</dbReference>
<reference evidence="10" key="3">
    <citation type="submission" date="2025-09" db="UniProtKB">
        <authorList>
            <consortium name="Ensembl"/>
        </authorList>
    </citation>
    <scope>IDENTIFICATION</scope>
</reference>
<keyword evidence="3 8" id="KW-0067">ATP-binding</keyword>
<dbReference type="PROSITE" id="PS50297">
    <property type="entry name" value="ANK_REP_REGION"/>
    <property type="match status" value="3"/>
</dbReference>
<dbReference type="PROSITE" id="PS51456">
    <property type="entry name" value="MYOSIN_MOTOR"/>
    <property type="match status" value="1"/>
</dbReference>
<dbReference type="PRINTS" id="PR00193">
    <property type="entry name" value="MYOSINHEAVY"/>
</dbReference>
<dbReference type="GO" id="GO:0003774">
    <property type="term" value="F:cytoskeletal motor activity"/>
    <property type="evidence" value="ECO:0007669"/>
    <property type="project" value="UniProtKB-UniRule"/>
</dbReference>
<comment type="similarity">
    <text evidence="8">Belongs to the TRAFAC class myosin-kinesin ATPase superfamily. Myosin family.</text>
</comment>
<feature type="domain" description="Myosin motor" evidence="9">
    <location>
        <begin position="413"/>
        <end position="618"/>
    </location>
</feature>
<dbReference type="PROSITE" id="PS50088">
    <property type="entry name" value="ANK_REPEAT"/>
    <property type="match status" value="4"/>
</dbReference>
<dbReference type="GO" id="GO:0043491">
    <property type="term" value="P:phosphatidylinositol 3-kinase/protein kinase B signal transduction"/>
    <property type="evidence" value="ECO:0007669"/>
    <property type="project" value="TreeGrafter"/>
</dbReference>
<comment type="caution">
    <text evidence="8">Lacks conserved residue(s) required for the propagation of feature annotation.</text>
</comment>
<dbReference type="InterPro" id="IPR002110">
    <property type="entry name" value="Ankyrin_rpt"/>
</dbReference>
<dbReference type="InterPro" id="IPR036770">
    <property type="entry name" value="Ankyrin_rpt-contain_sf"/>
</dbReference>
<feature type="repeat" description="ANK" evidence="7">
    <location>
        <begin position="95"/>
        <end position="127"/>
    </location>
</feature>
<dbReference type="GO" id="GO:0048471">
    <property type="term" value="C:perinuclear region of cytoplasm"/>
    <property type="evidence" value="ECO:0007669"/>
    <property type="project" value="TreeGrafter"/>
</dbReference>
<dbReference type="InterPro" id="IPR001609">
    <property type="entry name" value="Myosin_head_motor_dom-like"/>
</dbReference>
<feature type="repeat" description="ANK" evidence="7">
    <location>
        <begin position="128"/>
        <end position="160"/>
    </location>
</feature>
<keyword evidence="6 8" id="KW-0505">Motor protein</keyword>
<dbReference type="Gene3D" id="1.25.40.20">
    <property type="entry name" value="Ankyrin repeat-containing domain"/>
    <property type="match status" value="2"/>
</dbReference>
<dbReference type="PANTHER" id="PTHR47335">
    <property type="entry name" value="UNCONVENTIONAL MYOSIN-XVI"/>
    <property type="match status" value="1"/>
</dbReference>
<dbReference type="GO" id="GO:0016459">
    <property type="term" value="C:myosin complex"/>
    <property type="evidence" value="ECO:0007669"/>
    <property type="project" value="UniProtKB-KW"/>
</dbReference>
<evidence type="ECO:0000256" key="2">
    <source>
        <dbReference type="ARBA" id="ARBA00022741"/>
    </source>
</evidence>
<evidence type="ECO:0000256" key="8">
    <source>
        <dbReference type="PROSITE-ProRule" id="PRU00782"/>
    </source>
</evidence>
<keyword evidence="4 7" id="KW-0040">ANK repeat</keyword>
<sequence length="618" mass="69407">MEIDQCLLESLPIGQRQRVVRRMRCDQIRTYYEREKSLQHQQGGIKVRAAASHRKKPHVRFSLTDVLRDAIIRHDDKEVLRLLKEGAHINTPTSSGGSLLHLCARYDNVFAAELLIERGQNVNHQDEDLWTALHVACVCDHADIVLLLLLSGVNVLLQDINGNVPLDYALEGTETSYILRTHLMENGVDVSSMHAIKTQRPSAMLSDVRQLVATGESLDLPNDDGVTLLHIACVGGYREVVSVLLENGADPHPADNNYWTPLHLASKYGQTSIVSHLLRTGANPTLLNCNQDKPSDIAFSKPISDMLLKAEECWLQRLKDPSAPLPCVDQRYDGGSYDLHTPVKNFFNCLNHFCSLLTLFLFICQSYSLLEKRTMFRDVGGTMSRHPSLENGLDSPFSSGTSKLEQVKLMPPAPNDDLASLSELTDSSLLYEMQKRFGNNQIYTYIGHILLLINPNKELPIYSTLVSQLYMSSTGRLCSSLPPHIFSSAERAYHMMLQERRPQCFILSGESGSGKTEVCAHIVRHLTARSSPKGFLLEPRMKHVSQLTRVYTFMLEKSRLVHLPPQQHNFSIFYLMAEGLPAEDKSALYLNNILAHRLVQLCGCSTPYLSVFIIFCNG</sequence>
<evidence type="ECO:0000256" key="1">
    <source>
        <dbReference type="ARBA" id="ARBA00022737"/>
    </source>
</evidence>
<dbReference type="FunFam" id="1.25.40.20:FF:000168">
    <property type="entry name" value="Myosin XVI"/>
    <property type="match status" value="1"/>
</dbReference>
<dbReference type="PANTHER" id="PTHR47335:SF1">
    <property type="entry name" value="UNCONVENTIONAL MYOSIN-XVI"/>
    <property type="match status" value="1"/>
</dbReference>
<evidence type="ECO:0000256" key="4">
    <source>
        <dbReference type="ARBA" id="ARBA00023043"/>
    </source>
</evidence>
<dbReference type="GO" id="GO:2000134">
    <property type="term" value="P:negative regulation of G1/S transition of mitotic cell cycle"/>
    <property type="evidence" value="ECO:0007669"/>
    <property type="project" value="TreeGrafter"/>
</dbReference>
<evidence type="ECO:0000256" key="5">
    <source>
        <dbReference type="ARBA" id="ARBA00023123"/>
    </source>
</evidence>
<dbReference type="SMART" id="SM00242">
    <property type="entry name" value="MYSc"/>
    <property type="match status" value="1"/>
</dbReference>
<evidence type="ECO:0000313" key="10">
    <source>
        <dbReference type="Ensembl" id="ENSGWIP00000030748.1"/>
    </source>
</evidence>
<reference evidence="10" key="1">
    <citation type="submission" date="2020-06" db="EMBL/GenBank/DDBJ databases">
        <authorList>
            <consortium name="Wellcome Sanger Institute Data Sharing"/>
        </authorList>
    </citation>
    <scope>NUCLEOTIDE SEQUENCE [LARGE SCALE GENOMIC DNA]</scope>
</reference>
<dbReference type="GO" id="GO:0048812">
    <property type="term" value="P:neuron projection morphogenesis"/>
    <property type="evidence" value="ECO:0007669"/>
    <property type="project" value="TreeGrafter"/>
</dbReference>
<keyword evidence="11" id="KW-1185">Reference proteome</keyword>
<dbReference type="GO" id="GO:0005654">
    <property type="term" value="C:nucleoplasm"/>
    <property type="evidence" value="ECO:0007669"/>
    <property type="project" value="TreeGrafter"/>
</dbReference>
<keyword evidence="5 8" id="KW-0518">Myosin</keyword>
<dbReference type="Pfam" id="PF00063">
    <property type="entry name" value="Myosin_head"/>
    <property type="match status" value="1"/>
</dbReference>
<dbReference type="Proteomes" id="UP000694680">
    <property type="component" value="Chromosome 21"/>
</dbReference>
<dbReference type="GO" id="GO:0019903">
    <property type="term" value="F:protein phosphatase binding"/>
    <property type="evidence" value="ECO:0007669"/>
    <property type="project" value="TreeGrafter"/>
</dbReference>
<dbReference type="InterPro" id="IPR052838">
    <property type="entry name" value="Myosin-XVI"/>
</dbReference>
<evidence type="ECO:0000259" key="9">
    <source>
        <dbReference type="PROSITE" id="PS51456"/>
    </source>
</evidence>
<feature type="repeat" description="ANK" evidence="7">
    <location>
        <begin position="224"/>
        <end position="256"/>
    </location>
</feature>
<dbReference type="SMART" id="SM00248">
    <property type="entry name" value="ANK"/>
    <property type="match status" value="5"/>
</dbReference>
<feature type="repeat" description="ANK" evidence="7">
    <location>
        <begin position="257"/>
        <end position="289"/>
    </location>
</feature>
<evidence type="ECO:0000256" key="7">
    <source>
        <dbReference type="PROSITE-ProRule" id="PRU00023"/>
    </source>
</evidence>
<dbReference type="Ensembl" id="ENSGWIT00000033505.1">
    <property type="protein sequence ID" value="ENSGWIP00000030748.1"/>
    <property type="gene ID" value="ENSGWIG00000015970.1"/>
</dbReference>
<dbReference type="SUPFAM" id="SSF48403">
    <property type="entry name" value="Ankyrin repeat"/>
    <property type="match status" value="1"/>
</dbReference>
<keyword evidence="1" id="KW-0677">Repeat</keyword>
<evidence type="ECO:0000256" key="3">
    <source>
        <dbReference type="ARBA" id="ARBA00022840"/>
    </source>
</evidence>
<name>A0A8C5GII5_GOUWI</name>
<dbReference type="GO" id="GO:0051015">
    <property type="term" value="F:actin filament binding"/>
    <property type="evidence" value="ECO:0007669"/>
    <property type="project" value="TreeGrafter"/>
</dbReference>
<dbReference type="Pfam" id="PF12796">
    <property type="entry name" value="Ank_2"/>
    <property type="match status" value="2"/>
</dbReference>
<dbReference type="AlphaFoldDB" id="A0A8C5GII5"/>
<accession>A0A8C5GII5</accession>
<organism evidence="10 11">
    <name type="scientific">Gouania willdenowi</name>
    <name type="common">Blunt-snouted clingfish</name>
    <name type="synonym">Lepadogaster willdenowi</name>
    <dbReference type="NCBI Taxonomy" id="441366"/>
    <lineage>
        <taxon>Eukaryota</taxon>
        <taxon>Metazoa</taxon>
        <taxon>Chordata</taxon>
        <taxon>Craniata</taxon>
        <taxon>Vertebrata</taxon>
        <taxon>Euteleostomi</taxon>
        <taxon>Actinopterygii</taxon>
        <taxon>Neopterygii</taxon>
        <taxon>Teleostei</taxon>
        <taxon>Neoteleostei</taxon>
        <taxon>Acanthomorphata</taxon>
        <taxon>Ovalentaria</taxon>
        <taxon>Blenniimorphae</taxon>
        <taxon>Blenniiformes</taxon>
        <taxon>Gobiesocoidei</taxon>
        <taxon>Gobiesocidae</taxon>
        <taxon>Gobiesocinae</taxon>
        <taxon>Gouania</taxon>
    </lineage>
</organism>
<feature type="binding site" evidence="8">
    <location>
        <begin position="509"/>
        <end position="516"/>
    </location>
    <ligand>
        <name>ATP</name>
        <dbReference type="ChEBI" id="CHEBI:30616"/>
    </ligand>
</feature>
<keyword evidence="8" id="KW-0009">Actin-binding</keyword>
<evidence type="ECO:0000313" key="11">
    <source>
        <dbReference type="Proteomes" id="UP000694680"/>
    </source>
</evidence>
<evidence type="ECO:0000256" key="6">
    <source>
        <dbReference type="ARBA" id="ARBA00023175"/>
    </source>
</evidence>